<dbReference type="PROSITE" id="PS51257">
    <property type="entry name" value="PROKAR_LIPOPROTEIN"/>
    <property type="match status" value="1"/>
</dbReference>
<organism evidence="1">
    <name type="scientific">bioreactor metagenome</name>
    <dbReference type="NCBI Taxonomy" id="1076179"/>
    <lineage>
        <taxon>unclassified sequences</taxon>
        <taxon>metagenomes</taxon>
        <taxon>ecological metagenomes</taxon>
    </lineage>
</organism>
<name>A0A644UDS2_9ZZZZ</name>
<comment type="caution">
    <text evidence="1">The sequence shown here is derived from an EMBL/GenBank/DDBJ whole genome shotgun (WGS) entry which is preliminary data.</text>
</comment>
<reference evidence="1" key="1">
    <citation type="submission" date="2019-08" db="EMBL/GenBank/DDBJ databases">
        <authorList>
            <person name="Kucharzyk K."/>
            <person name="Murdoch R.W."/>
            <person name="Higgins S."/>
            <person name="Loffler F."/>
        </authorList>
    </citation>
    <scope>NUCLEOTIDE SEQUENCE</scope>
</reference>
<evidence type="ECO:0000313" key="1">
    <source>
        <dbReference type="EMBL" id="MPL77087.1"/>
    </source>
</evidence>
<protein>
    <submittedName>
        <fullName evidence="1">Uncharacterized protein</fullName>
    </submittedName>
</protein>
<dbReference type="AlphaFoldDB" id="A0A644UDS2"/>
<sequence length="782" mass="86406">MRNRITLFLLIFGIVLAITGCSKSTSMPPDAGLEVQSSDKLTSWHLPENLVEQGENNTYRALLGEKWNNTPMLELAAGSSGHMEYFAEIAAEPAAVANFNLQFLSTQGIGRIKISTLDKQGQVIETLGWAVTGELPQDSARAKWIDARSSANYQGDWMKATYPMAEVLAKYVDAKKTAAADKYRLSIEVGQGQHVLVKEFALGIDQARLVKITPVKQEFVAKVGDNNEIRAIVFNHNNVPVKNVEVKLVEPYGFGIVVPSGAAQIVEELKPGESRELVWKVRAQRADRVNLNQPWQLGFSVNGERADGRITVAVSDQRPGKIFYVMTEDLEPIDSAGYPAVWGNKNAWLDPEEYLVQMVNKAEQLNHLADRQGAKWTHYIAWPAVKAAEWAASQSTTGKWQKAISAIEQSVRSQSGNGHEYGIHLHSDYDPSLPGNVLSYNPAVDGVWANHLKHGWAHSTAVEGDFSDTASRVGLLYRYQQIMDELSSGSGQGQLLTARAGSFDFGSGSTSEAISTAAFYKTGLWGSSDADGNIGGITSADYGQEIYFAAPDDINSRAIDLSRLGIVEFRPTPRQFINYDSQTAAIMNGKADQGIAYYTREGKVSPGVHAIVGFTHAMFIMGDDGWQSTEGGQFTAISDHLAYLKTTYVNPGLLTFGTATELVSAYLDYYTPKLLAVYGERLAATAWSSEYAVRLLGEDIPIDASHQHLVSIKYPLYHRDSAYRAVVLKNDQTVYTTWGLPTPYNDIQFTVDDKEAKYTLKVYHNKIFFWLLDKVRYLRSKV</sequence>
<accession>A0A644UDS2</accession>
<proteinExistence type="predicted"/>
<gene>
    <name evidence="1" type="ORF">SDC9_22938</name>
</gene>
<dbReference type="EMBL" id="VSSQ01000103">
    <property type="protein sequence ID" value="MPL77087.1"/>
    <property type="molecule type" value="Genomic_DNA"/>
</dbReference>